<comment type="caution">
    <text evidence="16">The sequence shown here is derived from an EMBL/GenBank/DDBJ whole genome shotgun (WGS) entry which is preliminary data.</text>
</comment>
<feature type="binding site" evidence="10">
    <location>
        <position position="679"/>
    </location>
    <ligand>
        <name>Zn(2+)</name>
        <dbReference type="ChEBI" id="CHEBI:29105"/>
        <note>catalytic</note>
    </ligand>
</feature>
<feature type="binding site" evidence="12">
    <location>
        <position position="740"/>
    </location>
    <ligand>
        <name>Zn(2+)</name>
        <dbReference type="ChEBI" id="CHEBI:29105"/>
        <label>1</label>
        <note>catalytic</note>
    </ligand>
</feature>
<name>A0A328VAN7_9CHLR</name>
<comment type="function">
    <text evidence="1 10">Catalyzes the transfer of a methyl group from 5-methyltetrahydrofolate to homocysteine resulting in methionine formation.</text>
</comment>
<dbReference type="FunFam" id="3.20.20.210:FF:000002">
    <property type="entry name" value="5-methyltetrahydropteroyltriglutamate--homocysteine methyltransferase"/>
    <property type="match status" value="1"/>
</dbReference>
<feature type="binding site" evidence="12">
    <location>
        <position position="679"/>
    </location>
    <ligand>
        <name>Zn(2+)</name>
        <dbReference type="ChEBI" id="CHEBI:29105"/>
        <label>1</label>
        <note>catalytic</note>
    </ligand>
</feature>
<dbReference type="InterPro" id="IPR038071">
    <property type="entry name" value="UROD/MetE-like_sf"/>
</dbReference>
<feature type="domain" description="Cobalamin-independent methionine synthase MetE N-terminal" evidence="15">
    <location>
        <begin position="4"/>
        <end position="321"/>
    </location>
</feature>
<feature type="binding site" evidence="10">
    <location>
        <position position="122"/>
    </location>
    <ligand>
        <name>5-methyltetrahydropteroyltri-L-glutamate</name>
        <dbReference type="ChEBI" id="CHEBI:58207"/>
    </ligand>
</feature>
<evidence type="ECO:0000256" key="13">
    <source>
        <dbReference type="PIRSR" id="PIRSR000382-3"/>
    </source>
</evidence>
<feature type="binding site" evidence="10">
    <location>
        <position position="655"/>
    </location>
    <ligand>
        <name>Zn(2+)</name>
        <dbReference type="ChEBI" id="CHEBI:29105"/>
        <note>catalytic</note>
    </ligand>
</feature>
<evidence type="ECO:0000256" key="4">
    <source>
        <dbReference type="ARBA" id="ARBA00022603"/>
    </source>
</evidence>
<evidence type="ECO:0000256" key="7">
    <source>
        <dbReference type="ARBA" id="ARBA00022723"/>
    </source>
</evidence>
<evidence type="ECO:0000256" key="2">
    <source>
        <dbReference type="ARBA" id="ARBA00004681"/>
    </source>
</evidence>
<dbReference type="InterPro" id="IPR006276">
    <property type="entry name" value="Cobalamin-indep_Met_synthase"/>
</dbReference>
<dbReference type="SUPFAM" id="SSF51726">
    <property type="entry name" value="UROD/MetE-like"/>
    <property type="match status" value="2"/>
</dbReference>
<comment type="similarity">
    <text evidence="3 10">Belongs to the vitamin-B12 independent methionine synthase family.</text>
</comment>
<comment type="cofactor">
    <cofactor evidence="10">
        <name>Zn(2+)</name>
        <dbReference type="ChEBI" id="CHEBI:29105"/>
    </cofactor>
    <text evidence="10">Binds 1 zinc ion per subunit.</text>
</comment>
<reference evidence="16 17" key="1">
    <citation type="submission" date="2016-08" db="EMBL/GenBank/DDBJ databases">
        <title>Analysis of Carbohydrate Active Enzymes in Thermogemmatispora T81 Reveals Carbohydrate Degradation Ability.</title>
        <authorList>
            <person name="Tomazini A."/>
            <person name="Lal S."/>
            <person name="Stott M."/>
            <person name="Henrissat B."/>
            <person name="Polikarpov I."/>
            <person name="Sparling R."/>
            <person name="Levin D.B."/>
        </authorList>
    </citation>
    <scope>NUCLEOTIDE SEQUENCE [LARGE SCALE GENOMIC DNA]</scope>
    <source>
        <strain evidence="16 17">T81</strain>
    </source>
</reference>
<feature type="binding site" evidence="10 11">
    <location>
        <position position="575"/>
    </location>
    <ligand>
        <name>5-methyltetrahydropteroyltri-L-glutamate</name>
        <dbReference type="ChEBI" id="CHEBI:58207"/>
    </ligand>
</feature>
<dbReference type="PANTHER" id="PTHR30519">
    <property type="entry name" value="5-METHYLTETRAHYDROPTEROYLTRIGLUTAMATE--HOMOCYSTEINE METHYLTRANSFERASE"/>
    <property type="match status" value="1"/>
</dbReference>
<keyword evidence="5 10" id="KW-0028">Amino-acid biosynthesis</keyword>
<evidence type="ECO:0000256" key="8">
    <source>
        <dbReference type="ARBA" id="ARBA00022833"/>
    </source>
</evidence>
<keyword evidence="17" id="KW-1185">Reference proteome</keyword>
<feature type="active site" description="Proton donor" evidence="10 13">
    <location>
        <position position="708"/>
    </location>
</feature>
<sequence>MVQATNLGYPRIGAKRELKRALEQFWAGKLDEQGLREQAAALRREHWQLQQRLGLDQIPANDFSLYDHVLDMALVVGAVPRRYRRAGDNGALALDLSTYFAMARGVEAGPAGEAVPPMEMTKWFDTNYHYIVPEFEEDLSFRLTSTKPLDEFNEARSLGIHTRPVLLGPVSFLLLGKTHREDLSPLGLLEQLLPVYEELLQRLAAAGADWVQLDEPCLVLDLEPAALPAIEQSYIRLSQAAPSLRLLLATYFGDLGPALSTVLHLPVAAVHLDLVRAPQQLERALAEAPSSLMLSLGIVDGRNVWRTDFEQALALIERAVERLGSERILLAPSCSLLHVPVDLELESELDAELKQWLAFANQKLQEIVLLTRAANEGRQAIAHELERNRQAVERRRTSPRIHNEEIDQRVRQVRTQHARRQSPYAVRRQRQRAQLQLPLLPTTTIGSFPQTDEVRAARAAFKNGRLDAAGYEAFIRGEIERTIRFQEEIGLDVLVHGEFERSDMVEYFAEQLDGFLFTRNGWVQSYGSRCVRPPVIYGDVQRRGPMTVRWSAFAQSLTTRPVKGMLTGPVTMMQWSFVRDDQPRAETCYQLALALHDEVQDLEAAGIRVIQIDEPALREGLPLRRSEWASYLDWAVDCFRLVSASVRDETQIHTHMCYAEFGDIIEAIAAMDADVLSIEASRSRLELLNAFVRYRYPNEIGPGVYDVHSPHVPSVSEYEQRLLRILEVLPAEQVWVNPDCGLKTRRWEEVRPALTNLVQAVRAVRTRLASGQAEVQSGPAR</sequence>
<feature type="binding site" evidence="10">
    <location>
        <position position="619"/>
    </location>
    <ligand>
        <name>5-methyltetrahydropteroyltri-L-glutamate</name>
        <dbReference type="ChEBI" id="CHEBI:58207"/>
    </ligand>
</feature>
<evidence type="ECO:0000259" key="15">
    <source>
        <dbReference type="Pfam" id="PF08267"/>
    </source>
</evidence>
<dbReference type="NCBIfam" id="TIGR01371">
    <property type="entry name" value="met_syn_B12ind"/>
    <property type="match status" value="1"/>
</dbReference>
<dbReference type="NCBIfam" id="NF003556">
    <property type="entry name" value="PRK05222.1"/>
    <property type="match status" value="1"/>
</dbReference>
<feature type="binding site" evidence="10 11">
    <location>
        <position position="498"/>
    </location>
    <ligand>
        <name>L-methionine</name>
        <dbReference type="ChEBI" id="CHEBI:57844"/>
    </ligand>
</feature>
<dbReference type="InterPro" id="IPR002629">
    <property type="entry name" value="Met_Synth_C/arc"/>
</dbReference>
<evidence type="ECO:0000256" key="1">
    <source>
        <dbReference type="ARBA" id="ARBA00002777"/>
    </source>
</evidence>
<keyword evidence="9 10" id="KW-0486">Methionine biosynthesis</keyword>
<dbReference type="Proteomes" id="UP000248706">
    <property type="component" value="Unassembled WGS sequence"/>
</dbReference>
<dbReference type="CDD" id="cd03312">
    <property type="entry name" value="CIMS_N_terminal_like"/>
    <property type="match status" value="1"/>
</dbReference>
<dbReference type="GO" id="GO:0003871">
    <property type="term" value="F:5-methyltetrahydropteroyltriglutamate-homocysteine S-methyltransferase activity"/>
    <property type="evidence" value="ECO:0007669"/>
    <property type="project" value="UniProtKB-UniRule"/>
</dbReference>
<proteinExistence type="inferred from homology"/>
<evidence type="ECO:0000313" key="17">
    <source>
        <dbReference type="Proteomes" id="UP000248706"/>
    </source>
</evidence>
<dbReference type="PIRSF" id="PIRSF000382">
    <property type="entry name" value="MeTrfase_B12_ind"/>
    <property type="match status" value="1"/>
</dbReference>
<keyword evidence="10" id="KW-0677">Repeat</keyword>
<evidence type="ECO:0000313" key="16">
    <source>
        <dbReference type="EMBL" id="RAQ94677.1"/>
    </source>
</evidence>
<dbReference type="InterPro" id="IPR013215">
    <property type="entry name" value="Cbl-indep_Met_Synth_N"/>
</dbReference>
<accession>A0A328VAN7</accession>
<feature type="binding site" evidence="10">
    <location>
        <position position="657"/>
    </location>
    <ligand>
        <name>Zn(2+)</name>
        <dbReference type="ChEBI" id="CHEBI:29105"/>
        <note>catalytic</note>
    </ligand>
</feature>
<evidence type="ECO:0000256" key="12">
    <source>
        <dbReference type="PIRSR" id="PIRSR000382-2"/>
    </source>
</evidence>
<dbReference type="CDD" id="cd03311">
    <property type="entry name" value="CIMS_C_terminal_like"/>
    <property type="match status" value="1"/>
</dbReference>
<feature type="binding site" evidence="12">
    <location>
        <position position="655"/>
    </location>
    <ligand>
        <name>Zn(2+)</name>
        <dbReference type="ChEBI" id="CHEBI:29105"/>
        <label>1</label>
        <note>catalytic</note>
    </ligand>
</feature>
<feature type="binding site" evidence="10 11">
    <location>
        <begin position="529"/>
        <end position="530"/>
    </location>
    <ligand>
        <name>5-methyltetrahydropteroyltri-L-glutamate</name>
        <dbReference type="ChEBI" id="CHEBI:58207"/>
    </ligand>
</feature>
<comment type="cofactor">
    <cofactor evidence="12">
        <name>Zn(2+)</name>
        <dbReference type="ChEBI" id="CHEBI:29105"/>
    </cofactor>
    <text evidence="12">Binds 2 Zn(2+) ions per subunit.</text>
</comment>
<organism evidence="16 17">
    <name type="scientific">Thermogemmatispora tikiterensis</name>
    <dbReference type="NCBI Taxonomy" id="1825093"/>
    <lineage>
        <taxon>Bacteria</taxon>
        <taxon>Bacillati</taxon>
        <taxon>Chloroflexota</taxon>
        <taxon>Ktedonobacteria</taxon>
        <taxon>Thermogemmatisporales</taxon>
        <taxon>Thermogemmatisporaceae</taxon>
        <taxon>Thermogemmatispora</taxon>
    </lineage>
</organism>
<evidence type="ECO:0000256" key="11">
    <source>
        <dbReference type="PIRSR" id="PIRSR000382-1"/>
    </source>
</evidence>
<gene>
    <name evidence="10" type="primary">metE</name>
    <name evidence="16" type="ORF">A4R35_03960</name>
</gene>
<keyword evidence="4 10" id="KW-0489">Methyltransferase</keyword>
<feature type="binding site" evidence="10 11">
    <location>
        <begin position="445"/>
        <end position="447"/>
    </location>
    <ligand>
        <name>L-methionine</name>
        <dbReference type="ChEBI" id="CHEBI:57844"/>
    </ligand>
</feature>
<dbReference type="GO" id="GO:0071265">
    <property type="term" value="P:L-methionine biosynthetic process"/>
    <property type="evidence" value="ECO:0007669"/>
    <property type="project" value="UniProtKB-ARBA"/>
</dbReference>
<dbReference type="EC" id="2.1.1.14" evidence="10"/>
<protein>
    <recommendedName>
        <fullName evidence="10">5-methyltetrahydropteroyltriglutamate--homocysteine methyltransferase</fullName>
        <ecNumber evidence="10">2.1.1.14</ecNumber>
    </recommendedName>
    <alternativeName>
        <fullName evidence="10">Cobalamin-independent methionine synthase</fullName>
    </alternativeName>
    <alternativeName>
        <fullName evidence="10">Methionine synthase, vitamin-B12 independent isozyme</fullName>
    </alternativeName>
</protein>
<feature type="binding site" evidence="10 11">
    <location>
        <position position="613"/>
    </location>
    <ligand>
        <name>L-methionine</name>
        <dbReference type="ChEBI" id="CHEBI:57844"/>
    </ligand>
</feature>
<comment type="catalytic activity">
    <reaction evidence="10">
        <text>5-methyltetrahydropteroyltri-L-glutamate + L-homocysteine = tetrahydropteroyltri-L-glutamate + L-methionine</text>
        <dbReference type="Rhea" id="RHEA:21196"/>
        <dbReference type="ChEBI" id="CHEBI:57844"/>
        <dbReference type="ChEBI" id="CHEBI:58140"/>
        <dbReference type="ChEBI" id="CHEBI:58199"/>
        <dbReference type="ChEBI" id="CHEBI:58207"/>
        <dbReference type="EC" id="2.1.1.14"/>
    </reaction>
</comment>
<dbReference type="Pfam" id="PF08267">
    <property type="entry name" value="Meth_synt_1"/>
    <property type="match status" value="1"/>
</dbReference>
<keyword evidence="8 10" id="KW-0862">Zinc</keyword>
<dbReference type="UniPathway" id="UPA00051">
    <property type="reaction ID" value="UER00082"/>
</dbReference>
<comment type="pathway">
    <text evidence="2 10">Amino-acid biosynthesis; L-methionine biosynthesis via de novo pathway; L-methionine from L-homocysteine (MetE route): step 1/1.</text>
</comment>
<evidence type="ECO:0000256" key="6">
    <source>
        <dbReference type="ARBA" id="ARBA00022679"/>
    </source>
</evidence>
<dbReference type="OrthoDB" id="244285at2"/>
<dbReference type="FunFam" id="3.20.20.210:FF:000003">
    <property type="entry name" value="5-methyltetrahydropteroyltriglutamate--homocysteine methyltransferase"/>
    <property type="match status" value="1"/>
</dbReference>
<evidence type="ECO:0000256" key="5">
    <source>
        <dbReference type="ARBA" id="ARBA00022605"/>
    </source>
</evidence>
<keyword evidence="7 10" id="KW-0479">Metal-binding</keyword>
<feature type="binding site" evidence="10">
    <location>
        <position position="498"/>
    </location>
    <ligand>
        <name>L-homocysteine</name>
        <dbReference type="ChEBI" id="CHEBI:58199"/>
    </ligand>
</feature>
<keyword evidence="6 10" id="KW-0808">Transferase</keyword>
<dbReference type="EMBL" id="MCIF01000002">
    <property type="protein sequence ID" value="RAQ94677.1"/>
    <property type="molecule type" value="Genomic_DNA"/>
</dbReference>
<feature type="binding site" evidence="10 11">
    <location>
        <position position="613"/>
    </location>
    <ligand>
        <name>L-homocysteine</name>
        <dbReference type="ChEBI" id="CHEBI:58199"/>
    </ligand>
</feature>
<dbReference type="Pfam" id="PF01717">
    <property type="entry name" value="Meth_synt_2"/>
    <property type="match status" value="1"/>
</dbReference>
<dbReference type="GO" id="GO:0008270">
    <property type="term" value="F:zinc ion binding"/>
    <property type="evidence" value="ECO:0007669"/>
    <property type="project" value="InterPro"/>
</dbReference>
<feature type="binding site" evidence="10">
    <location>
        <begin position="16"/>
        <end position="19"/>
    </location>
    <ligand>
        <name>5-methyltetrahydropteroyltri-L-glutamate</name>
        <dbReference type="ChEBI" id="CHEBI:58207"/>
    </ligand>
</feature>
<feature type="domain" description="Cobalamin-independent methionine synthase MetE C-terminal/archaeal" evidence="14">
    <location>
        <begin position="440"/>
        <end position="761"/>
    </location>
</feature>
<evidence type="ECO:0000259" key="14">
    <source>
        <dbReference type="Pfam" id="PF01717"/>
    </source>
</evidence>
<dbReference type="GO" id="GO:0032259">
    <property type="term" value="P:methylation"/>
    <property type="evidence" value="ECO:0007669"/>
    <property type="project" value="UniProtKB-KW"/>
</dbReference>
<evidence type="ECO:0000256" key="3">
    <source>
        <dbReference type="ARBA" id="ARBA00009553"/>
    </source>
</evidence>
<feature type="binding site" evidence="10">
    <location>
        <position position="740"/>
    </location>
    <ligand>
        <name>Zn(2+)</name>
        <dbReference type="ChEBI" id="CHEBI:29105"/>
        <note>catalytic</note>
    </ligand>
</feature>
<dbReference type="Gene3D" id="3.20.20.210">
    <property type="match status" value="2"/>
</dbReference>
<evidence type="ECO:0000256" key="9">
    <source>
        <dbReference type="ARBA" id="ARBA00023167"/>
    </source>
</evidence>
<feature type="binding site" evidence="12">
    <location>
        <position position="657"/>
    </location>
    <ligand>
        <name>Zn(2+)</name>
        <dbReference type="ChEBI" id="CHEBI:29105"/>
        <label>1</label>
        <note>catalytic</note>
    </ligand>
</feature>
<evidence type="ECO:0000256" key="10">
    <source>
        <dbReference type="HAMAP-Rule" id="MF_00172"/>
    </source>
</evidence>
<feature type="binding site" evidence="11">
    <location>
        <position position="127"/>
    </location>
    <ligand>
        <name>5-methyltetrahydropteroyltri-L-glutamate</name>
        <dbReference type="ChEBI" id="CHEBI:58207"/>
    </ligand>
</feature>
<feature type="binding site" evidence="10 11">
    <location>
        <begin position="445"/>
        <end position="447"/>
    </location>
    <ligand>
        <name>L-homocysteine</name>
        <dbReference type="ChEBI" id="CHEBI:58199"/>
    </ligand>
</feature>
<feature type="binding site" evidence="11">
    <location>
        <position position="19"/>
    </location>
    <ligand>
        <name>5-methyltetrahydropteroyltri-L-glutamate</name>
        <dbReference type="ChEBI" id="CHEBI:58207"/>
    </ligand>
</feature>
<dbReference type="HAMAP" id="MF_00172">
    <property type="entry name" value="Meth_synth"/>
    <property type="match status" value="1"/>
</dbReference>
<dbReference type="AlphaFoldDB" id="A0A328VAN7"/>